<sequence length="45" mass="5480">MIYTQYKNTYKMLKKIFTQKKAIPKIQFFKSSFNHKEPILLDVII</sequence>
<reference evidence="1 2" key="1">
    <citation type="submission" date="2013-12" db="EMBL/GenBank/DDBJ databases">
        <title>Comparative genomics of relapsing fever spirochetes.</title>
        <authorList>
            <person name="Schwan T.G."/>
            <person name="Raffel S.J."/>
            <person name="Porcella S.F."/>
        </authorList>
    </citation>
    <scope>NUCLEOTIDE SEQUENCE [LARGE SCALE GENOMIC DNA]</scope>
    <source>
        <strain evidence="1 2">CR2A</strain>
    </source>
</reference>
<dbReference type="PATRIC" id="fig|1432657.3.peg.656"/>
<dbReference type="Proteomes" id="UP000019148">
    <property type="component" value="Unassembled WGS sequence"/>
</dbReference>
<evidence type="ECO:0000313" key="1">
    <source>
        <dbReference type="EMBL" id="ETZ18692.1"/>
    </source>
</evidence>
<dbReference type="AlphaFoldDB" id="W6TI15"/>
<accession>W6TI15</accession>
<evidence type="ECO:0000313" key="2">
    <source>
        <dbReference type="Proteomes" id="UP000019148"/>
    </source>
</evidence>
<name>W6TI15_9SPIR</name>
<comment type="caution">
    <text evidence="1">The sequence shown here is derived from an EMBL/GenBank/DDBJ whole genome shotgun (WGS) entry which is preliminary data.</text>
</comment>
<organism evidence="1 2">
    <name type="scientific">Borrelia duttonii CR2A</name>
    <dbReference type="NCBI Taxonomy" id="1432657"/>
    <lineage>
        <taxon>Bacteria</taxon>
        <taxon>Pseudomonadati</taxon>
        <taxon>Spirochaetota</taxon>
        <taxon>Spirochaetia</taxon>
        <taxon>Spirochaetales</taxon>
        <taxon>Borreliaceae</taxon>
        <taxon>Borrelia</taxon>
    </lineage>
</organism>
<protein>
    <submittedName>
        <fullName evidence="1">Uncharacterized protein</fullName>
    </submittedName>
</protein>
<dbReference type="EMBL" id="AZIT01000001">
    <property type="protein sequence ID" value="ETZ18692.1"/>
    <property type="molecule type" value="Genomic_DNA"/>
</dbReference>
<proteinExistence type="predicted"/>
<gene>
    <name evidence="1" type="ORF">BDCR2A_00665</name>
</gene>